<name>A0A8S1KQ82_9CILI</name>
<keyword evidence="1" id="KW-0812">Transmembrane</keyword>
<evidence type="ECO:0008006" key="4">
    <source>
        <dbReference type="Google" id="ProtNLM"/>
    </source>
</evidence>
<feature type="transmembrane region" description="Helical" evidence="1">
    <location>
        <begin position="260"/>
        <end position="279"/>
    </location>
</feature>
<feature type="transmembrane region" description="Helical" evidence="1">
    <location>
        <begin position="232"/>
        <end position="248"/>
    </location>
</feature>
<keyword evidence="1" id="KW-1133">Transmembrane helix</keyword>
<accession>A0A8S1KQ82</accession>
<feature type="transmembrane region" description="Helical" evidence="1">
    <location>
        <begin position="1039"/>
        <end position="1056"/>
    </location>
</feature>
<feature type="transmembrane region" description="Helical" evidence="1">
    <location>
        <begin position="890"/>
        <end position="909"/>
    </location>
</feature>
<feature type="transmembrane region" description="Helical" evidence="1">
    <location>
        <begin position="286"/>
        <end position="304"/>
    </location>
</feature>
<protein>
    <recommendedName>
        <fullName evidence="4">Transmembrane protein</fullName>
    </recommendedName>
</protein>
<proteinExistence type="predicted"/>
<organism evidence="2 3">
    <name type="scientific">Paramecium sonneborni</name>
    <dbReference type="NCBI Taxonomy" id="65129"/>
    <lineage>
        <taxon>Eukaryota</taxon>
        <taxon>Sar</taxon>
        <taxon>Alveolata</taxon>
        <taxon>Ciliophora</taxon>
        <taxon>Intramacronucleata</taxon>
        <taxon>Oligohymenophorea</taxon>
        <taxon>Peniculida</taxon>
        <taxon>Parameciidae</taxon>
        <taxon>Paramecium</taxon>
    </lineage>
</organism>
<feature type="transmembrane region" description="Helical" evidence="1">
    <location>
        <begin position="1189"/>
        <end position="1208"/>
    </location>
</feature>
<dbReference type="OrthoDB" id="327952at2759"/>
<evidence type="ECO:0000313" key="2">
    <source>
        <dbReference type="EMBL" id="CAD8057529.1"/>
    </source>
</evidence>
<dbReference type="PANTHER" id="PTHR31600">
    <property type="entry name" value="TINY MACROCYSTS PROTEIN B-RELATED"/>
    <property type="match status" value="1"/>
</dbReference>
<feature type="transmembrane region" description="Helical" evidence="1">
    <location>
        <begin position="104"/>
        <end position="123"/>
    </location>
</feature>
<keyword evidence="1" id="KW-0472">Membrane</keyword>
<feature type="transmembrane region" description="Helical" evidence="1">
    <location>
        <begin position="1072"/>
        <end position="1093"/>
    </location>
</feature>
<feature type="transmembrane region" description="Helical" evidence="1">
    <location>
        <begin position="163"/>
        <end position="185"/>
    </location>
</feature>
<dbReference type="Proteomes" id="UP000692954">
    <property type="component" value="Unassembled WGS sequence"/>
</dbReference>
<dbReference type="InterPro" id="IPR052994">
    <property type="entry name" value="Tiny_macrocysts_regulators"/>
</dbReference>
<feature type="transmembrane region" description="Helical" evidence="1">
    <location>
        <begin position="1434"/>
        <end position="1459"/>
    </location>
</feature>
<evidence type="ECO:0000256" key="1">
    <source>
        <dbReference type="SAM" id="Phobius"/>
    </source>
</evidence>
<dbReference type="EMBL" id="CAJJDN010000011">
    <property type="protein sequence ID" value="CAD8057529.1"/>
    <property type="molecule type" value="Genomic_DNA"/>
</dbReference>
<evidence type="ECO:0000313" key="3">
    <source>
        <dbReference type="Proteomes" id="UP000692954"/>
    </source>
</evidence>
<comment type="caution">
    <text evidence="2">The sequence shown here is derived from an EMBL/GenBank/DDBJ whole genome shotgun (WGS) entry which is preliminary data.</text>
</comment>
<reference evidence="2" key="1">
    <citation type="submission" date="2021-01" db="EMBL/GenBank/DDBJ databases">
        <authorList>
            <consortium name="Genoscope - CEA"/>
            <person name="William W."/>
        </authorList>
    </citation>
    <scope>NUCLEOTIDE SEQUENCE</scope>
</reference>
<sequence length="1493" mass="178349">MEPSLKKSHYKQVIRRNEKIFIKLQKMNFTYQNFVHVLSIQTKTKMGVIKMLMIIEFVQNVALCFPKHGWQQLKYEDEMLNSIQQLTNYSLFLNRNHIEYQLELFIILLSLIYFIMLILYFYIPKQQKISQLISITLNIFQKIFRIPLIVIYIEFINQHQSNFLEVTITLFIFAIFLIFLIASTYFQRDIAINFSQLYFPLNQFFTPYIFAIYALDLIRILIFVIMNNQTGFVLFYILSLITQIIAQYHNTFQQNDPEKFNQGLIFCNLIISVFLLLGLGTKMNEFLIFNLLLYSITLIFYLSTQIDLFQFLKSNNLVHVIKSKFKLNFNPLFLKCSVQYKQDNMIYLNFIKQIIENEIKHNHYFLNESNVLILFDYLTKNQQSYFQALFILNKFECSQNQLSLFYKIYSQLFKTSIQFDIMQINKSALMIQQLNRDLLIEIEYQRRFSEILTKQIDLFNNLIQGSKSFEETENKIIQISKSIQNTENWLIKNNILDNRTNVIYLKILINFHSVVMQNYVQALKLKKLIKKILENDHKTLEAIQIMKSKAIVLTVSMIRQKGLILNKNKKSMLQFFGYNMDFKLEFLEQLMPEAIQPLHNQFIERFLQRNQLKTNYLQNSLEILQQQENGKIQCLEVTFTVSNDKSDFILISLLKKVNQDKGYIIFDRSGKITSMNDYLEQFNDFYSQMKQYNYIQYFSTDLFYIINNNEFLNEKEINFFQRQNIYKIDKQYKGYIQQLIKQNNQMNSSNIDYMICSDRSEKHQLLSQKNCYQNQDTYQFDFLEPQLQEKISQIVNLNITENDITLKFKVKLSKIELKGQIIQFQLELIPSETKVENEQLENINDDILQIENIKAKSLNDVSIVSSEQKGQFILHDILLKQSSSQPFIQIYFYKAILMILVIAFLIIQINQIGIDFNTKLKYTEYIRAPLLLNRFYNRAFHYGFNQLVYENLNQSEYFQISFSKEKELNLRDLRQEFQILYLKLVNIDEEQNSPEYNLTLLKNQITFDCYSTFSIALRENVISLLSYQKDNIQYLKSLLFFRINMIQAYNTTIYLIEKFTLILNEYSQNFMMFWQIVLILQIILYCAPFIINIRNWYYFEKRHKYLIQIMSRINEDQATRLIEIKQQFIQYSEIEKQQINMNQSYYTCKSPLRLVHSTINQSYQNLRSRDTQLLYERIQNKSISITMKLGSALFCYITLVSLASFGYAQVESSDTQYIPIENLIKTYVKFQVQLGFLLSFATTLKGQHFFVEQLAKINDPEIGDSKLYFENDQVPKYFQNISQTYQKKIISIFSSIVLSDQIDEIDKSELYNLYKGDFCDYLKDVLPFCNTTITSNQFQMIYGQFYPYENNSEILRKGIIGYISNLDSLIKNDFEVEIQQGIYQKIISKDIYYYKEYNNLVVQYYFNISDGFELFYEKIDNISQNLIKKQKNNLFIYFYTFGLTFLLMFLIITILQIIYSQRRYKNCILGLVTLTEDLLNDKTNLSLLKRLSK</sequence>
<keyword evidence="3" id="KW-1185">Reference proteome</keyword>
<dbReference type="PANTHER" id="PTHR31600:SF2">
    <property type="entry name" value="GAMETE ENRICHED GENE 10 PROTEIN-RELATED"/>
    <property type="match status" value="1"/>
</dbReference>
<gene>
    <name evidence="2" type="ORF">PSON_ATCC_30995.1.T0110263</name>
</gene>
<feature type="transmembrane region" description="Helical" evidence="1">
    <location>
        <begin position="205"/>
        <end position="225"/>
    </location>
</feature>
<feature type="transmembrane region" description="Helical" evidence="1">
    <location>
        <begin position="129"/>
        <end position="151"/>
    </location>
</feature>